<evidence type="ECO:0000313" key="2">
    <source>
        <dbReference type="Proteomes" id="UP000054248"/>
    </source>
</evidence>
<dbReference type="EMBL" id="KN822955">
    <property type="protein sequence ID" value="KIO32416.1"/>
    <property type="molecule type" value="Genomic_DNA"/>
</dbReference>
<dbReference type="PANTHER" id="PTHR10285">
    <property type="entry name" value="URIDINE KINASE"/>
    <property type="match status" value="1"/>
</dbReference>
<dbReference type="InterPro" id="IPR027417">
    <property type="entry name" value="P-loop_NTPase"/>
</dbReference>
<dbReference type="SUPFAM" id="SSF52540">
    <property type="entry name" value="P-loop containing nucleoside triphosphate hydrolases"/>
    <property type="match status" value="1"/>
</dbReference>
<protein>
    <recommendedName>
        <fullName evidence="3">Phosphoribulokinase/uridine kinase domain-containing protein</fullName>
    </recommendedName>
</protein>
<reference evidence="1 2" key="1">
    <citation type="submission" date="2014-04" db="EMBL/GenBank/DDBJ databases">
        <authorList>
            <consortium name="DOE Joint Genome Institute"/>
            <person name="Kuo A."/>
            <person name="Girlanda M."/>
            <person name="Perotto S."/>
            <person name="Kohler A."/>
            <person name="Nagy L.G."/>
            <person name="Floudas D."/>
            <person name="Copeland A."/>
            <person name="Barry K.W."/>
            <person name="Cichocki N."/>
            <person name="Veneault-Fourrey C."/>
            <person name="LaButti K."/>
            <person name="Lindquist E.A."/>
            <person name="Lipzen A."/>
            <person name="Lundell T."/>
            <person name="Morin E."/>
            <person name="Murat C."/>
            <person name="Sun H."/>
            <person name="Tunlid A."/>
            <person name="Henrissat B."/>
            <person name="Grigoriev I.V."/>
            <person name="Hibbett D.S."/>
            <person name="Martin F."/>
            <person name="Nordberg H.P."/>
            <person name="Cantor M.N."/>
            <person name="Hua S.X."/>
        </authorList>
    </citation>
    <scope>NUCLEOTIDE SEQUENCE [LARGE SCALE GENOMIC DNA]</scope>
    <source>
        <strain evidence="1 2">MUT 4182</strain>
    </source>
</reference>
<accession>A0A0C3QTD8</accession>
<dbReference type="Proteomes" id="UP000054248">
    <property type="component" value="Unassembled WGS sequence"/>
</dbReference>
<evidence type="ECO:0000313" key="1">
    <source>
        <dbReference type="EMBL" id="KIO32416.1"/>
    </source>
</evidence>
<name>A0A0C3QTD8_9AGAM</name>
<reference evidence="2" key="2">
    <citation type="submission" date="2015-01" db="EMBL/GenBank/DDBJ databases">
        <title>Evolutionary Origins and Diversification of the Mycorrhizal Mutualists.</title>
        <authorList>
            <consortium name="DOE Joint Genome Institute"/>
            <consortium name="Mycorrhizal Genomics Consortium"/>
            <person name="Kohler A."/>
            <person name="Kuo A."/>
            <person name="Nagy L.G."/>
            <person name="Floudas D."/>
            <person name="Copeland A."/>
            <person name="Barry K.W."/>
            <person name="Cichocki N."/>
            <person name="Veneault-Fourrey C."/>
            <person name="LaButti K."/>
            <person name="Lindquist E.A."/>
            <person name="Lipzen A."/>
            <person name="Lundell T."/>
            <person name="Morin E."/>
            <person name="Murat C."/>
            <person name="Riley R."/>
            <person name="Ohm R."/>
            <person name="Sun H."/>
            <person name="Tunlid A."/>
            <person name="Henrissat B."/>
            <person name="Grigoriev I.V."/>
            <person name="Hibbett D.S."/>
            <person name="Martin F."/>
        </authorList>
    </citation>
    <scope>NUCLEOTIDE SEQUENCE [LARGE SCALE GENOMIC DNA]</scope>
    <source>
        <strain evidence="2">MUT 4182</strain>
    </source>
</reference>
<dbReference type="AlphaFoldDB" id="A0A0C3QTD8"/>
<gene>
    <name evidence="1" type="ORF">M407DRAFT_66737</name>
</gene>
<dbReference type="STRING" id="1051891.A0A0C3QTD8"/>
<sequence>MFSWRSTGAPASGKTTFASLLCQHVNALQPGICAIVPLDGWHYTRLHLSNMPNPKEAFERRGAEWTFDAPAYCEFVSKLRNPIPDAAVVEVIAMEGGGSNNPRGDVITAPSFSHELKDPTFDAIVVLPSHRIVIIEGLYAFLSLGRWKEAAKLLDERWYVEVDYDVARERLVRRHVVTGVTETEEEARIRADNNDIPNGRFVEENMLTPTRRIPSVDDPSIYS</sequence>
<keyword evidence="2" id="KW-1185">Reference proteome</keyword>
<dbReference type="HOGENOM" id="CLU_067202_1_1_1"/>
<dbReference type="Gene3D" id="3.40.50.300">
    <property type="entry name" value="P-loop containing nucleotide triphosphate hydrolases"/>
    <property type="match status" value="1"/>
</dbReference>
<evidence type="ECO:0008006" key="3">
    <source>
        <dbReference type="Google" id="ProtNLM"/>
    </source>
</evidence>
<proteinExistence type="predicted"/>
<organism evidence="1 2">
    <name type="scientific">Tulasnella calospora MUT 4182</name>
    <dbReference type="NCBI Taxonomy" id="1051891"/>
    <lineage>
        <taxon>Eukaryota</taxon>
        <taxon>Fungi</taxon>
        <taxon>Dikarya</taxon>
        <taxon>Basidiomycota</taxon>
        <taxon>Agaricomycotina</taxon>
        <taxon>Agaricomycetes</taxon>
        <taxon>Cantharellales</taxon>
        <taxon>Tulasnellaceae</taxon>
        <taxon>Tulasnella</taxon>
    </lineage>
</organism>
<dbReference type="OrthoDB" id="6362633at2759"/>